<dbReference type="Pfam" id="PF01418">
    <property type="entry name" value="HTH_6"/>
    <property type="match status" value="1"/>
</dbReference>
<dbReference type="GO" id="GO:1901135">
    <property type="term" value="P:carbohydrate derivative metabolic process"/>
    <property type="evidence" value="ECO:0007669"/>
    <property type="project" value="InterPro"/>
</dbReference>
<dbReference type="EMBL" id="PIQN01000004">
    <property type="protein sequence ID" value="PKA44516.1"/>
    <property type="molecule type" value="Genomic_DNA"/>
</dbReference>
<dbReference type="RefSeq" id="WP_027512680.1">
    <property type="nucleotide sequence ID" value="NZ_PIQN01000004.1"/>
</dbReference>
<gene>
    <name evidence="2" type="ORF">CWR43_06150</name>
</gene>
<reference evidence="2 3" key="2">
    <citation type="submission" date="2017-12" db="EMBL/GenBank/DDBJ databases">
        <title>Genome sequence of Rhizobium sullae HCNT1 isolated from Sulla coronaria nodules and featuring peculiar denitrification phenotypes.</title>
        <authorList>
            <person name="De Diego-Diaz B."/>
            <person name="Treu L."/>
            <person name="Campanaro S."/>
            <person name="Da Silva Duarte V."/>
            <person name="Basaglia M."/>
            <person name="Favaro L."/>
            <person name="Casella S."/>
            <person name="Squartini A."/>
        </authorList>
    </citation>
    <scope>NUCLEOTIDE SEQUENCE [LARGE SCALE GENOMIC DNA]</scope>
    <source>
        <strain evidence="2 3">HCNT1</strain>
    </source>
</reference>
<dbReference type="PROSITE" id="PS51071">
    <property type="entry name" value="HTH_RPIR"/>
    <property type="match status" value="1"/>
</dbReference>
<name>A0A2N0DEK9_RHISU</name>
<dbReference type="Proteomes" id="UP000232164">
    <property type="component" value="Unassembled WGS sequence"/>
</dbReference>
<proteinExistence type="predicted"/>
<accession>A0A2N0DEK9</accession>
<evidence type="ECO:0000259" key="1">
    <source>
        <dbReference type="PROSITE" id="PS51071"/>
    </source>
</evidence>
<feature type="domain" description="HTH rpiR-type" evidence="1">
    <location>
        <begin position="5"/>
        <end position="81"/>
    </location>
</feature>
<dbReference type="PANTHER" id="PTHR30514">
    <property type="entry name" value="GLUCOKINASE"/>
    <property type="match status" value="1"/>
</dbReference>
<comment type="caution">
    <text evidence="2">The sequence shown here is derived from an EMBL/GenBank/DDBJ whole genome shotgun (WGS) entry which is preliminary data.</text>
</comment>
<dbReference type="SUPFAM" id="SSF53697">
    <property type="entry name" value="SIS domain"/>
    <property type="match status" value="1"/>
</dbReference>
<dbReference type="PANTHER" id="PTHR30514:SF18">
    <property type="entry name" value="RPIR-FAMILY TRANSCRIPTIONAL REGULATOR"/>
    <property type="match status" value="1"/>
</dbReference>
<dbReference type="InterPro" id="IPR046348">
    <property type="entry name" value="SIS_dom_sf"/>
</dbReference>
<protein>
    <submittedName>
        <fullName evidence="2">MurR/RpiR family transcriptional regulator</fullName>
    </submittedName>
</protein>
<evidence type="ECO:0000313" key="3">
    <source>
        <dbReference type="Proteomes" id="UP000232164"/>
    </source>
</evidence>
<dbReference type="AlphaFoldDB" id="A0A2N0DEK9"/>
<dbReference type="STRING" id="1041146.GCA_000427985_03819"/>
<dbReference type="InterPro" id="IPR036388">
    <property type="entry name" value="WH-like_DNA-bd_sf"/>
</dbReference>
<dbReference type="GO" id="GO:0097367">
    <property type="term" value="F:carbohydrate derivative binding"/>
    <property type="evidence" value="ECO:0007669"/>
    <property type="project" value="InterPro"/>
</dbReference>
<dbReference type="Gene3D" id="3.40.50.10490">
    <property type="entry name" value="Glucose-6-phosphate isomerase like protein, domain 1"/>
    <property type="match status" value="1"/>
</dbReference>
<dbReference type="GO" id="GO:0003677">
    <property type="term" value="F:DNA binding"/>
    <property type="evidence" value="ECO:0007669"/>
    <property type="project" value="InterPro"/>
</dbReference>
<dbReference type="InterPro" id="IPR009057">
    <property type="entry name" value="Homeodomain-like_sf"/>
</dbReference>
<dbReference type="Gene3D" id="1.10.10.10">
    <property type="entry name" value="Winged helix-like DNA-binding domain superfamily/Winged helix DNA-binding domain"/>
    <property type="match status" value="1"/>
</dbReference>
<dbReference type="GO" id="GO:0003700">
    <property type="term" value="F:DNA-binding transcription factor activity"/>
    <property type="evidence" value="ECO:0007669"/>
    <property type="project" value="InterPro"/>
</dbReference>
<dbReference type="InterPro" id="IPR000281">
    <property type="entry name" value="HTH_RpiR"/>
</dbReference>
<dbReference type="InterPro" id="IPR001347">
    <property type="entry name" value="SIS_dom"/>
</dbReference>
<evidence type="ECO:0000313" key="2">
    <source>
        <dbReference type="EMBL" id="PKA44516.1"/>
    </source>
</evidence>
<sequence>MPKEKSFLFRVRQALPDLHPAERRLGEFVCDFPGELASYSAQELAALAHVSKATVSRFIQRLGYENYEEARRHTRAEKQTGSRLFLSTSTDASATQSVKAHIAQGVANIEATFLAITDTQVDAVADAMLKARKVWVIGFRSSRPFASYLQWQLTQVIENIVAIPGLGETLGEHLASIHGEDVVVLFGLRRRIARMDLLLEQIEKSNAKLLYITDEGAPSLTSAAWHCHCQTLAPGPLFNHTSVMALCHLLITRCLEKSGVAGRTRLRGIEALNDSLEEL</sequence>
<dbReference type="Pfam" id="PF01380">
    <property type="entry name" value="SIS"/>
    <property type="match status" value="1"/>
</dbReference>
<organism evidence="2 3">
    <name type="scientific">Rhizobium sullae</name>
    <name type="common">Rhizobium hedysari</name>
    <dbReference type="NCBI Taxonomy" id="50338"/>
    <lineage>
        <taxon>Bacteria</taxon>
        <taxon>Pseudomonadati</taxon>
        <taxon>Pseudomonadota</taxon>
        <taxon>Alphaproteobacteria</taxon>
        <taxon>Hyphomicrobiales</taxon>
        <taxon>Rhizobiaceae</taxon>
        <taxon>Rhizobium/Agrobacterium group</taxon>
        <taxon>Rhizobium</taxon>
    </lineage>
</organism>
<reference evidence="2 3" key="1">
    <citation type="submission" date="2017-11" db="EMBL/GenBank/DDBJ databases">
        <authorList>
            <person name="Han C.G."/>
        </authorList>
    </citation>
    <scope>NUCLEOTIDE SEQUENCE [LARGE SCALE GENOMIC DNA]</scope>
    <source>
        <strain evidence="2 3">HCNT1</strain>
    </source>
</reference>
<dbReference type="SUPFAM" id="SSF46689">
    <property type="entry name" value="Homeodomain-like"/>
    <property type="match status" value="1"/>
</dbReference>
<dbReference type="InterPro" id="IPR047640">
    <property type="entry name" value="RpiR-like"/>
</dbReference>